<evidence type="ECO:0000313" key="2">
    <source>
        <dbReference type="Proteomes" id="UP000070501"/>
    </source>
</evidence>
<dbReference type="InParanoid" id="A0A136J201"/>
<keyword evidence="2" id="KW-1185">Reference proteome</keyword>
<dbReference type="STRING" id="196109.A0A136J201"/>
<evidence type="ECO:0000313" key="1">
    <source>
        <dbReference type="EMBL" id="KXJ91258.1"/>
    </source>
</evidence>
<dbReference type="InterPro" id="IPR000048">
    <property type="entry name" value="IQ_motif_EF-hand-BS"/>
</dbReference>
<protein>
    <submittedName>
        <fullName evidence="1">Uncharacterized protein</fullName>
    </submittedName>
</protein>
<dbReference type="Pfam" id="PF00612">
    <property type="entry name" value="IQ"/>
    <property type="match status" value="1"/>
</dbReference>
<proteinExistence type="predicted"/>
<sequence length="62" mass="7650">MQKFWDSEDWLIDLQSRIRGDFARQIINYRLDMRRFAVTLQSAARGYLVRRRMAKRDQVWKS</sequence>
<dbReference type="Gene3D" id="1.20.5.190">
    <property type="match status" value="1"/>
</dbReference>
<gene>
    <name evidence="1" type="ORF">Micbo1qcDRAFT_162904</name>
</gene>
<feature type="non-terminal residue" evidence="1">
    <location>
        <position position="62"/>
    </location>
</feature>
<dbReference type="PROSITE" id="PS50096">
    <property type="entry name" value="IQ"/>
    <property type="match status" value="2"/>
</dbReference>
<reference evidence="2" key="1">
    <citation type="submission" date="2016-02" db="EMBL/GenBank/DDBJ databases">
        <title>Draft genome sequence of Microdochium bolleyi, a fungal endophyte of beachgrass.</title>
        <authorList>
            <consortium name="DOE Joint Genome Institute"/>
            <person name="David A.S."/>
            <person name="May G."/>
            <person name="Haridas S."/>
            <person name="Lim J."/>
            <person name="Wang M."/>
            <person name="Labutti K."/>
            <person name="Lipzen A."/>
            <person name="Barry K."/>
            <person name="Grigoriev I.V."/>
        </authorList>
    </citation>
    <scope>NUCLEOTIDE SEQUENCE [LARGE SCALE GENOMIC DNA]</scope>
    <source>
        <strain evidence="2">J235TASD1</strain>
    </source>
</reference>
<organism evidence="1 2">
    <name type="scientific">Microdochium bolleyi</name>
    <dbReference type="NCBI Taxonomy" id="196109"/>
    <lineage>
        <taxon>Eukaryota</taxon>
        <taxon>Fungi</taxon>
        <taxon>Dikarya</taxon>
        <taxon>Ascomycota</taxon>
        <taxon>Pezizomycotina</taxon>
        <taxon>Sordariomycetes</taxon>
        <taxon>Xylariomycetidae</taxon>
        <taxon>Xylariales</taxon>
        <taxon>Microdochiaceae</taxon>
        <taxon>Microdochium</taxon>
    </lineage>
</organism>
<dbReference type="AlphaFoldDB" id="A0A136J201"/>
<accession>A0A136J201</accession>
<dbReference type="EMBL" id="KQ964250">
    <property type="protein sequence ID" value="KXJ91258.1"/>
    <property type="molecule type" value="Genomic_DNA"/>
</dbReference>
<name>A0A136J201_9PEZI</name>
<dbReference type="Proteomes" id="UP000070501">
    <property type="component" value="Unassembled WGS sequence"/>
</dbReference>